<keyword evidence="1" id="KW-1133">Transmembrane helix</keyword>
<dbReference type="VEuPathDB" id="ToxoDB:EMH_0013260"/>
<keyword evidence="3" id="KW-1185">Reference proteome</keyword>
<dbReference type="GeneID" id="25376289"/>
<dbReference type="EMBL" id="HG684401">
    <property type="protein sequence ID" value="CDJ32672.1"/>
    <property type="molecule type" value="Genomic_DNA"/>
</dbReference>
<accession>U6K8X7</accession>
<keyword evidence="1" id="KW-0472">Membrane</keyword>
<dbReference type="RefSeq" id="XP_013355236.1">
    <property type="nucleotide sequence ID" value="XM_013499782.1"/>
</dbReference>
<dbReference type="Proteomes" id="UP000030744">
    <property type="component" value="Unassembled WGS sequence"/>
</dbReference>
<proteinExistence type="predicted"/>
<feature type="transmembrane region" description="Helical" evidence="1">
    <location>
        <begin position="20"/>
        <end position="43"/>
    </location>
</feature>
<evidence type="ECO:0000256" key="1">
    <source>
        <dbReference type="SAM" id="Phobius"/>
    </source>
</evidence>
<reference evidence="2" key="1">
    <citation type="submission" date="2013-10" db="EMBL/GenBank/DDBJ databases">
        <title>Genomic analysis of the causative agents of coccidiosis in chickens.</title>
        <authorList>
            <person name="Reid A.J."/>
            <person name="Blake D."/>
            <person name="Billington K."/>
            <person name="Browne H."/>
            <person name="Dunn M."/>
            <person name="Hung S."/>
            <person name="Kawahara F."/>
            <person name="Miranda-Saavedra D."/>
            <person name="Mourier T."/>
            <person name="Nagra H."/>
            <person name="Otto T.D."/>
            <person name="Rawlings N."/>
            <person name="Sanchez A."/>
            <person name="Sanders M."/>
            <person name="Subramaniam C."/>
            <person name="Tay Y."/>
            <person name="Dear P."/>
            <person name="Doerig C."/>
            <person name="Gruber A."/>
            <person name="Parkinson J."/>
            <person name="Shirley M."/>
            <person name="Wan K.L."/>
            <person name="Berriman M."/>
            <person name="Tomley F."/>
            <person name="Pain A."/>
        </authorList>
    </citation>
    <scope>NUCLEOTIDE SEQUENCE [LARGE SCALE GENOMIC DNA]</scope>
    <source>
        <strain evidence="2">Houghton</strain>
    </source>
</reference>
<evidence type="ECO:0000313" key="2">
    <source>
        <dbReference type="EMBL" id="CDJ32672.1"/>
    </source>
</evidence>
<name>U6K8X7_9EIME</name>
<reference evidence="2" key="2">
    <citation type="submission" date="2013-10" db="EMBL/GenBank/DDBJ databases">
        <authorList>
            <person name="Aslett M."/>
        </authorList>
    </citation>
    <scope>NUCLEOTIDE SEQUENCE [LARGE SCALE GENOMIC DNA]</scope>
    <source>
        <strain evidence="2">Houghton</strain>
    </source>
</reference>
<organism evidence="2 3">
    <name type="scientific">Eimeria mitis</name>
    <dbReference type="NCBI Taxonomy" id="44415"/>
    <lineage>
        <taxon>Eukaryota</taxon>
        <taxon>Sar</taxon>
        <taxon>Alveolata</taxon>
        <taxon>Apicomplexa</taxon>
        <taxon>Conoidasida</taxon>
        <taxon>Coccidia</taxon>
        <taxon>Eucoccidiorida</taxon>
        <taxon>Eimeriorina</taxon>
        <taxon>Eimeriidae</taxon>
        <taxon>Eimeria</taxon>
    </lineage>
</organism>
<evidence type="ECO:0000313" key="3">
    <source>
        <dbReference type="Proteomes" id="UP000030744"/>
    </source>
</evidence>
<dbReference type="AlphaFoldDB" id="U6K8X7"/>
<protein>
    <submittedName>
        <fullName evidence="2">Uncharacterized protein</fullName>
    </submittedName>
</protein>
<keyword evidence="1" id="KW-0812">Transmembrane</keyword>
<gene>
    <name evidence="2" type="ORF">EMH_0013260</name>
</gene>
<sequence>MPHQACISFLACDVKRTGLFTVLFGGTVVFEIKVWAVVLSSGWPRRQVSERMLQNLVNIARILESRFVEWAQMLNGNTGARAVTHTINFVTDVDGVRVGHVYMRFDGTLVTADRGFP</sequence>